<dbReference type="AlphaFoldDB" id="A0A2I0JKQ3"/>
<name>A0A2I0JKQ3_PUNGR</name>
<comment type="caution">
    <text evidence="1">The sequence shown here is derived from an EMBL/GenBank/DDBJ whole genome shotgun (WGS) entry which is preliminary data.</text>
</comment>
<evidence type="ECO:0000313" key="2">
    <source>
        <dbReference type="Proteomes" id="UP000233551"/>
    </source>
</evidence>
<dbReference type="EMBL" id="PGOL01001567">
    <property type="protein sequence ID" value="PKI56849.1"/>
    <property type="molecule type" value="Genomic_DNA"/>
</dbReference>
<protein>
    <submittedName>
        <fullName evidence="1">Uncharacterized protein</fullName>
    </submittedName>
</protein>
<gene>
    <name evidence="1" type="ORF">CRG98_022807</name>
</gene>
<reference evidence="1 2" key="1">
    <citation type="submission" date="2017-11" db="EMBL/GenBank/DDBJ databases">
        <title>De-novo sequencing of pomegranate (Punica granatum L.) genome.</title>
        <authorList>
            <person name="Akparov Z."/>
            <person name="Amiraslanov A."/>
            <person name="Hajiyeva S."/>
            <person name="Abbasov M."/>
            <person name="Kaur K."/>
            <person name="Hamwieh A."/>
            <person name="Solovyev V."/>
            <person name="Salamov A."/>
            <person name="Braich B."/>
            <person name="Kosarev P."/>
            <person name="Mahmoud A."/>
            <person name="Hajiyev E."/>
            <person name="Babayeva S."/>
            <person name="Izzatullayeva V."/>
            <person name="Mammadov A."/>
            <person name="Mammadov A."/>
            <person name="Sharifova S."/>
            <person name="Ojaghi J."/>
            <person name="Eynullazada K."/>
            <person name="Bayramov B."/>
            <person name="Abdulazimova A."/>
            <person name="Shahmuradov I."/>
        </authorList>
    </citation>
    <scope>NUCLEOTIDE SEQUENCE [LARGE SCALE GENOMIC DNA]</scope>
    <source>
        <strain evidence="2">cv. AG2017</strain>
        <tissue evidence="1">Leaf</tissue>
    </source>
</reference>
<dbReference type="Proteomes" id="UP000233551">
    <property type="component" value="Unassembled WGS sequence"/>
</dbReference>
<organism evidence="1 2">
    <name type="scientific">Punica granatum</name>
    <name type="common">Pomegranate</name>
    <dbReference type="NCBI Taxonomy" id="22663"/>
    <lineage>
        <taxon>Eukaryota</taxon>
        <taxon>Viridiplantae</taxon>
        <taxon>Streptophyta</taxon>
        <taxon>Embryophyta</taxon>
        <taxon>Tracheophyta</taxon>
        <taxon>Spermatophyta</taxon>
        <taxon>Magnoliopsida</taxon>
        <taxon>eudicotyledons</taxon>
        <taxon>Gunneridae</taxon>
        <taxon>Pentapetalae</taxon>
        <taxon>rosids</taxon>
        <taxon>malvids</taxon>
        <taxon>Myrtales</taxon>
        <taxon>Lythraceae</taxon>
        <taxon>Punica</taxon>
    </lineage>
</organism>
<sequence>MRSRLTTAKHRRRPELSPASFPALIVVSRGENRRLQRRHCRCPPDPGRPWLTGLGPVRFFAGPANKLGPFRPNIPNSVQRSSGKFLLRAGNPIRSDPTRLSNDFF</sequence>
<keyword evidence="2" id="KW-1185">Reference proteome</keyword>
<proteinExistence type="predicted"/>
<evidence type="ECO:0000313" key="1">
    <source>
        <dbReference type="EMBL" id="PKI56849.1"/>
    </source>
</evidence>
<accession>A0A2I0JKQ3</accession>